<dbReference type="Gene3D" id="3.40.50.1010">
    <property type="entry name" value="5'-nuclease"/>
    <property type="match status" value="1"/>
</dbReference>
<feature type="domain" description="PIN" evidence="1">
    <location>
        <begin position="12"/>
        <end position="128"/>
    </location>
</feature>
<proteinExistence type="predicted"/>
<gene>
    <name evidence="2" type="ORF">J9259_08485</name>
</gene>
<organism evidence="2 3">
    <name type="scientific">Candidatus Sysuiplasma superficiale</name>
    <dbReference type="NCBI Taxonomy" id="2823368"/>
    <lineage>
        <taxon>Archaea</taxon>
        <taxon>Methanobacteriati</taxon>
        <taxon>Thermoplasmatota</taxon>
        <taxon>Thermoplasmata</taxon>
        <taxon>Candidatus Sysuiplasmatales</taxon>
        <taxon>Candidatus Sysuiplasmataceae</taxon>
        <taxon>Candidatus Sysuiplasma</taxon>
    </lineage>
</organism>
<dbReference type="AlphaFoldDB" id="A0A8J7YQM2"/>
<accession>A0A8J7YQM2</accession>
<sequence length="157" mass="17878">MHASERRIQTFLLDTNVFVAAIKNPGRETGTLRFLLELIQNEEMLLVGNEYWVEEMLRYAEEFHSQTAASLVAAVLNRTRVVRVGSNFVSICARSMSTNDPADILHAATCLQERAILITNDKHFNQIRDEHVIEVWSITRAIKSGVSTIQAKDRHKE</sequence>
<dbReference type="EMBL" id="JAGVSJ010000033">
    <property type="protein sequence ID" value="MBX8632531.1"/>
    <property type="molecule type" value="Genomic_DNA"/>
</dbReference>
<dbReference type="CDD" id="cd09854">
    <property type="entry name" value="PIN_VapC-like"/>
    <property type="match status" value="1"/>
</dbReference>
<dbReference type="Proteomes" id="UP000716004">
    <property type="component" value="Unassembled WGS sequence"/>
</dbReference>
<dbReference type="Pfam" id="PF01850">
    <property type="entry name" value="PIN"/>
    <property type="match status" value="1"/>
</dbReference>
<evidence type="ECO:0000313" key="3">
    <source>
        <dbReference type="Proteomes" id="UP000716004"/>
    </source>
</evidence>
<reference evidence="2" key="1">
    <citation type="submission" date="2021-04" db="EMBL/GenBank/DDBJ databases">
        <title>Genomic insights into ecological role and evolution of a novel Thermoplasmata order Candidatus Sysuiplasmatales.</title>
        <authorList>
            <person name="Yuan Y."/>
        </authorList>
    </citation>
    <scope>NUCLEOTIDE SEQUENCE</scope>
    <source>
        <strain evidence="2">YP2-bin.285</strain>
    </source>
</reference>
<evidence type="ECO:0000259" key="1">
    <source>
        <dbReference type="Pfam" id="PF01850"/>
    </source>
</evidence>
<dbReference type="InterPro" id="IPR029060">
    <property type="entry name" value="PIN-like_dom_sf"/>
</dbReference>
<evidence type="ECO:0000313" key="2">
    <source>
        <dbReference type="EMBL" id="MBX8632531.1"/>
    </source>
</evidence>
<dbReference type="SUPFAM" id="SSF88723">
    <property type="entry name" value="PIN domain-like"/>
    <property type="match status" value="1"/>
</dbReference>
<name>A0A8J7YQM2_9ARCH</name>
<protein>
    <submittedName>
        <fullName evidence="2">PIN domain-containing protein</fullName>
    </submittedName>
</protein>
<dbReference type="InterPro" id="IPR002716">
    <property type="entry name" value="PIN_dom"/>
</dbReference>
<comment type="caution">
    <text evidence="2">The sequence shown here is derived from an EMBL/GenBank/DDBJ whole genome shotgun (WGS) entry which is preliminary data.</text>
</comment>